<dbReference type="GeneID" id="85326368"/>
<dbReference type="AlphaFoldDB" id="A0AA39ZTY1"/>
<comment type="caution">
    <text evidence="2">The sequence shown here is derived from an EMBL/GenBank/DDBJ whole genome shotgun (WGS) entry which is preliminary data.</text>
</comment>
<dbReference type="Proteomes" id="UP001172101">
    <property type="component" value="Unassembled WGS sequence"/>
</dbReference>
<dbReference type="GO" id="GO:0016491">
    <property type="term" value="F:oxidoreductase activity"/>
    <property type="evidence" value="ECO:0007669"/>
    <property type="project" value="UniProtKB-KW"/>
</dbReference>
<dbReference type="Pfam" id="PF00106">
    <property type="entry name" value="adh_short"/>
    <property type="match status" value="1"/>
</dbReference>
<protein>
    <submittedName>
        <fullName evidence="2">Uncharacterized protein</fullName>
    </submittedName>
</protein>
<dbReference type="InterPro" id="IPR002347">
    <property type="entry name" value="SDR_fam"/>
</dbReference>
<name>A0AA39ZTY1_9PEZI</name>
<reference evidence="2" key="1">
    <citation type="submission" date="2023-06" db="EMBL/GenBank/DDBJ databases">
        <title>Genome-scale phylogeny and comparative genomics of the fungal order Sordariales.</title>
        <authorList>
            <consortium name="Lawrence Berkeley National Laboratory"/>
            <person name="Hensen N."/>
            <person name="Bonometti L."/>
            <person name="Westerberg I."/>
            <person name="Brannstrom I.O."/>
            <person name="Guillou S."/>
            <person name="Cros-Aarteil S."/>
            <person name="Calhoun S."/>
            <person name="Haridas S."/>
            <person name="Kuo A."/>
            <person name="Mondo S."/>
            <person name="Pangilinan J."/>
            <person name="Riley R."/>
            <person name="LaButti K."/>
            <person name="Andreopoulos B."/>
            <person name="Lipzen A."/>
            <person name="Chen C."/>
            <person name="Yanf M."/>
            <person name="Daum C."/>
            <person name="Ng V."/>
            <person name="Clum A."/>
            <person name="Steindorff A."/>
            <person name="Ohm R."/>
            <person name="Martin F."/>
            <person name="Silar P."/>
            <person name="Natvig D."/>
            <person name="Lalanne C."/>
            <person name="Gautier V."/>
            <person name="Ament-velasquez S.L."/>
            <person name="Kruys A."/>
            <person name="Hutchinson M.I."/>
            <person name="Powell A.J."/>
            <person name="Barry K."/>
            <person name="Miller A.N."/>
            <person name="Grigoriev I.V."/>
            <person name="Debuchy R."/>
            <person name="Gladieux P."/>
            <person name="Thoren M.H."/>
            <person name="Johannesson H."/>
        </authorList>
    </citation>
    <scope>NUCLEOTIDE SEQUENCE</scope>
    <source>
        <strain evidence="2">SMH2392-1A</strain>
    </source>
</reference>
<dbReference type="PANTHER" id="PTHR47534:SF3">
    <property type="entry name" value="ALCOHOL DEHYDROGENASE-LIKE C-TERMINAL DOMAIN-CONTAINING PROTEIN"/>
    <property type="match status" value="1"/>
</dbReference>
<organism evidence="2 3">
    <name type="scientific">Lasiosphaeria miniovina</name>
    <dbReference type="NCBI Taxonomy" id="1954250"/>
    <lineage>
        <taxon>Eukaryota</taxon>
        <taxon>Fungi</taxon>
        <taxon>Dikarya</taxon>
        <taxon>Ascomycota</taxon>
        <taxon>Pezizomycotina</taxon>
        <taxon>Sordariomycetes</taxon>
        <taxon>Sordariomycetidae</taxon>
        <taxon>Sordariales</taxon>
        <taxon>Lasiosphaeriaceae</taxon>
        <taxon>Lasiosphaeria</taxon>
    </lineage>
</organism>
<dbReference type="RefSeq" id="XP_060290538.1">
    <property type="nucleotide sequence ID" value="XM_060443098.1"/>
</dbReference>
<gene>
    <name evidence="2" type="ORF">B0T26DRAFT_732250</name>
</gene>
<accession>A0AA39ZTY1</accession>
<keyword evidence="1" id="KW-0560">Oxidoreductase</keyword>
<evidence type="ECO:0000256" key="1">
    <source>
        <dbReference type="ARBA" id="ARBA00023002"/>
    </source>
</evidence>
<evidence type="ECO:0000313" key="2">
    <source>
        <dbReference type="EMBL" id="KAK0703679.1"/>
    </source>
</evidence>
<sequence length="288" mass="31428">MTIRSLVVGGTSGIGYAMACRVAASTAATDTVLISGRTKPADLPHANMEFRPLDASSMRQIKHYTDALKSASPPPKLDLLIMTQGIMTTAPRTEVPGEGIDRKMAIHYYGKQLLIRELLPVLSESARVVIVYDGKLGSPSKLLWEDLDLKTHFTLVRAADHCISMMDAMVQWWAGATASRLGGRPHFVHAFPGTVNTNLLREVVPSYLQGVVRGLGNVFLTAPETCAQRLLDGAERCAVEGAEEGRFWSNIDSKGGLYRNKAVWSEEQLARVSEHTWKLVDATLPAEG</sequence>
<dbReference type="Gene3D" id="3.40.50.720">
    <property type="entry name" value="NAD(P)-binding Rossmann-like Domain"/>
    <property type="match status" value="1"/>
</dbReference>
<dbReference type="EMBL" id="JAUIRO010000008">
    <property type="protein sequence ID" value="KAK0703679.1"/>
    <property type="molecule type" value="Genomic_DNA"/>
</dbReference>
<dbReference type="PANTHER" id="PTHR47534">
    <property type="entry name" value="YALI0E05731P"/>
    <property type="match status" value="1"/>
</dbReference>
<dbReference type="InterPro" id="IPR036291">
    <property type="entry name" value="NAD(P)-bd_dom_sf"/>
</dbReference>
<dbReference type="InterPro" id="IPR052228">
    <property type="entry name" value="Sec_Metab_Biosynth_Oxidored"/>
</dbReference>
<keyword evidence="3" id="KW-1185">Reference proteome</keyword>
<evidence type="ECO:0000313" key="3">
    <source>
        <dbReference type="Proteomes" id="UP001172101"/>
    </source>
</evidence>
<dbReference type="SUPFAM" id="SSF51735">
    <property type="entry name" value="NAD(P)-binding Rossmann-fold domains"/>
    <property type="match status" value="1"/>
</dbReference>
<proteinExistence type="predicted"/>